<keyword evidence="3" id="KW-1185">Reference proteome</keyword>
<keyword evidence="1" id="KW-0812">Transmembrane</keyword>
<feature type="transmembrane region" description="Helical" evidence="1">
    <location>
        <begin position="222"/>
        <end position="242"/>
    </location>
</feature>
<sequence length="283" mass="32540">MNRYLKLVHMEVDRFKYILAGIMSLTLICQFGAVIWWTKNALSYRESGAWSNGSSMPYSSYNSSHNGNLSFTEVISNTQSISMIPILLSIGVLVIYVFLIWYRDWFGRNTFIYRLLILPTARRHIYFAKLTAILIFIFTLVTFQLALLPVEKLIFNLIVPSDMRDFSYLPHNIYANRALPLLIPWNLDTFLLYYGLGIIAVMAIFTAILIERSYRRVGIIYAILYIGISSFLLIFPLFGLGLNDLNTYLYPNEIFAIELVMCLGVMAISVWLGCRLLSKKISV</sequence>
<keyword evidence="1" id="KW-0472">Membrane</keyword>
<feature type="transmembrane region" description="Helical" evidence="1">
    <location>
        <begin position="15"/>
        <end position="37"/>
    </location>
</feature>
<keyword evidence="1" id="KW-1133">Transmembrane helix</keyword>
<dbReference type="AlphaFoldDB" id="A0A162MD74"/>
<name>A0A162MD74_9BACL</name>
<feature type="transmembrane region" description="Helical" evidence="1">
    <location>
        <begin position="81"/>
        <end position="103"/>
    </location>
</feature>
<organism evidence="2 3">
    <name type="scientific">Paenibacillus glacialis</name>
    <dbReference type="NCBI Taxonomy" id="494026"/>
    <lineage>
        <taxon>Bacteria</taxon>
        <taxon>Bacillati</taxon>
        <taxon>Bacillota</taxon>
        <taxon>Bacilli</taxon>
        <taxon>Bacillales</taxon>
        <taxon>Paenibacillaceae</taxon>
        <taxon>Paenibacillus</taxon>
    </lineage>
</organism>
<evidence type="ECO:0000313" key="2">
    <source>
        <dbReference type="EMBL" id="OAB42413.1"/>
    </source>
</evidence>
<feature type="transmembrane region" description="Helical" evidence="1">
    <location>
        <begin position="254"/>
        <end position="274"/>
    </location>
</feature>
<protein>
    <submittedName>
        <fullName evidence="2">Uncharacterized protein</fullName>
    </submittedName>
</protein>
<dbReference type="OrthoDB" id="1751619at2"/>
<dbReference type="EMBL" id="LVJH01000021">
    <property type="protein sequence ID" value="OAB42413.1"/>
    <property type="molecule type" value="Genomic_DNA"/>
</dbReference>
<feature type="transmembrane region" description="Helical" evidence="1">
    <location>
        <begin position="191"/>
        <end position="210"/>
    </location>
</feature>
<dbReference type="STRING" id="494026.PGLA_12120"/>
<dbReference type="Proteomes" id="UP000076967">
    <property type="component" value="Unassembled WGS sequence"/>
</dbReference>
<evidence type="ECO:0000256" key="1">
    <source>
        <dbReference type="SAM" id="Phobius"/>
    </source>
</evidence>
<gene>
    <name evidence="2" type="ORF">PGLA_12120</name>
</gene>
<comment type="caution">
    <text evidence="2">The sequence shown here is derived from an EMBL/GenBank/DDBJ whole genome shotgun (WGS) entry which is preliminary data.</text>
</comment>
<feature type="transmembrane region" description="Helical" evidence="1">
    <location>
        <begin position="124"/>
        <end position="147"/>
    </location>
</feature>
<accession>A0A162MD74</accession>
<evidence type="ECO:0000313" key="3">
    <source>
        <dbReference type="Proteomes" id="UP000076967"/>
    </source>
</evidence>
<reference evidence="2 3" key="1">
    <citation type="submission" date="2016-03" db="EMBL/GenBank/DDBJ databases">
        <title>Draft genome sequence of Paenibacillus glacialis DSM 22343.</title>
        <authorList>
            <person name="Shin S.-K."/>
            <person name="Yi H."/>
        </authorList>
    </citation>
    <scope>NUCLEOTIDE SEQUENCE [LARGE SCALE GENOMIC DNA]</scope>
    <source>
        <strain evidence="2 3">DSM 22343</strain>
    </source>
</reference>
<dbReference type="RefSeq" id="WP_068533024.1">
    <property type="nucleotide sequence ID" value="NZ_LVJH01000021.1"/>
</dbReference>
<proteinExistence type="predicted"/>